<accession>A0A804L315</accession>
<dbReference type="InterPro" id="IPR007019">
    <property type="entry name" value="SURF6"/>
</dbReference>
<reference evidence="2" key="1">
    <citation type="submission" date="2021-03" db="EMBL/GenBank/DDBJ databases">
        <authorList>
            <consortium name="Genoscope - CEA"/>
            <person name="William W."/>
        </authorList>
    </citation>
    <scope>NUCLEOTIDE SEQUENCE</scope>
    <source>
        <strain evidence="2">Doubled-haploid Pahang</strain>
    </source>
</reference>
<feature type="compositionally biased region" description="Basic and acidic residues" evidence="1">
    <location>
        <begin position="51"/>
        <end position="61"/>
    </location>
</feature>
<evidence type="ECO:0000313" key="4">
    <source>
        <dbReference type="Proteomes" id="UP000012960"/>
    </source>
</evidence>
<dbReference type="EMBL" id="HG996475">
    <property type="protein sequence ID" value="CAG1863231.1"/>
    <property type="molecule type" value="Genomic_DNA"/>
</dbReference>
<dbReference type="Gramene" id="Ma11_t01430.1">
    <property type="protein sequence ID" value="Ma11_p01430.1"/>
    <property type="gene ID" value="Ma11_g01430"/>
</dbReference>
<proteinExistence type="predicted"/>
<sequence>MRRSGMKESITQKKIRAEKQKTRAENIKERINQKKMRRIEKREKKLMRPGFEGRKEGYVNE</sequence>
<feature type="region of interest" description="Disordered" evidence="1">
    <location>
        <begin position="1"/>
        <end position="23"/>
    </location>
</feature>
<dbReference type="PANTHER" id="PTHR14369">
    <property type="entry name" value="SURFEIT LOCUS PROTEIN 6"/>
    <property type="match status" value="1"/>
</dbReference>
<evidence type="ECO:0000256" key="1">
    <source>
        <dbReference type="SAM" id="MobiDB-lite"/>
    </source>
</evidence>
<protein>
    <submittedName>
        <fullName evidence="2">(wild Malaysian banana) hypothetical protein</fullName>
    </submittedName>
</protein>
<keyword evidence="4" id="KW-1185">Reference proteome</keyword>
<evidence type="ECO:0000313" key="3">
    <source>
        <dbReference type="EnsemblPlants" id="Ma11_p01430.1"/>
    </source>
</evidence>
<reference evidence="3" key="2">
    <citation type="submission" date="2021-05" db="UniProtKB">
        <authorList>
            <consortium name="EnsemblPlants"/>
        </authorList>
    </citation>
    <scope>IDENTIFICATION</scope>
    <source>
        <strain evidence="3">subsp. malaccensis</strain>
    </source>
</reference>
<name>A0A804L315_MUSAM</name>
<dbReference type="InParanoid" id="A0A804L315"/>
<dbReference type="AlphaFoldDB" id="A0A804L315"/>
<dbReference type="Proteomes" id="UP000012960">
    <property type="component" value="Unplaced"/>
</dbReference>
<dbReference type="EnsemblPlants" id="Ma11_t01430.1">
    <property type="protein sequence ID" value="Ma11_p01430.1"/>
    <property type="gene ID" value="Ma11_g01430"/>
</dbReference>
<evidence type="ECO:0000313" key="2">
    <source>
        <dbReference type="EMBL" id="CAG1863231.1"/>
    </source>
</evidence>
<dbReference type="PANTHER" id="PTHR14369:SF0">
    <property type="entry name" value="SURFEIT LOCUS PROTEIN 6"/>
    <property type="match status" value="1"/>
</dbReference>
<gene>
    <name evidence="2" type="ORF">GSMUA_23970.1</name>
</gene>
<feature type="region of interest" description="Disordered" evidence="1">
    <location>
        <begin position="40"/>
        <end position="61"/>
    </location>
</feature>
<organism evidence="3 4">
    <name type="scientific">Musa acuminata subsp. malaccensis</name>
    <name type="common">Wild banana</name>
    <name type="synonym">Musa malaccensis</name>
    <dbReference type="NCBI Taxonomy" id="214687"/>
    <lineage>
        <taxon>Eukaryota</taxon>
        <taxon>Viridiplantae</taxon>
        <taxon>Streptophyta</taxon>
        <taxon>Embryophyta</taxon>
        <taxon>Tracheophyta</taxon>
        <taxon>Spermatophyta</taxon>
        <taxon>Magnoliopsida</taxon>
        <taxon>Liliopsida</taxon>
        <taxon>Zingiberales</taxon>
        <taxon>Musaceae</taxon>
        <taxon>Musa</taxon>
    </lineage>
</organism>